<dbReference type="RefSeq" id="WP_252466101.1">
    <property type="nucleotide sequence ID" value="NZ_JALBWM010000031.1"/>
</dbReference>
<dbReference type="Proteomes" id="UP001139028">
    <property type="component" value="Unassembled WGS sequence"/>
</dbReference>
<dbReference type="Pfam" id="PF06527">
    <property type="entry name" value="TniQ"/>
    <property type="match status" value="1"/>
</dbReference>
<reference evidence="2" key="1">
    <citation type="journal article" date="2022" name="Arch. Microbiol.">
        <title>Microbulbifer okhotskensis sp. nov., isolated from a deep bottom sediment of the Okhotsk Sea.</title>
        <authorList>
            <person name="Romanenko L."/>
            <person name="Kurilenko V."/>
            <person name="Otstavnykh N."/>
            <person name="Velansky P."/>
            <person name="Isaeva M."/>
            <person name="Mikhailov V."/>
        </authorList>
    </citation>
    <scope>NUCLEOTIDE SEQUENCE</scope>
    <source>
        <strain evidence="2">OS29</strain>
    </source>
</reference>
<evidence type="ECO:0000313" key="2">
    <source>
        <dbReference type="EMBL" id="MCO1334537.1"/>
    </source>
</evidence>
<name>A0A9X2ELP6_9GAMM</name>
<evidence type="ECO:0000313" key="3">
    <source>
        <dbReference type="Proteomes" id="UP001139028"/>
    </source>
</evidence>
<proteinExistence type="predicted"/>
<gene>
    <name evidence="2" type="ORF">MO867_09320</name>
</gene>
<accession>A0A9X2ELP6</accession>
<feature type="domain" description="TniQ" evidence="1">
    <location>
        <begin position="5"/>
        <end position="146"/>
    </location>
</feature>
<dbReference type="EMBL" id="JALBWM010000031">
    <property type="protein sequence ID" value="MCO1334537.1"/>
    <property type="molecule type" value="Genomic_DNA"/>
</dbReference>
<organism evidence="2 3">
    <name type="scientific">Microbulbifer okhotskensis</name>
    <dbReference type="NCBI Taxonomy" id="2926617"/>
    <lineage>
        <taxon>Bacteria</taxon>
        <taxon>Pseudomonadati</taxon>
        <taxon>Pseudomonadota</taxon>
        <taxon>Gammaproteobacteria</taxon>
        <taxon>Cellvibrionales</taxon>
        <taxon>Microbulbiferaceae</taxon>
        <taxon>Microbulbifer</taxon>
    </lineage>
</organism>
<protein>
    <submittedName>
        <fullName evidence="2">TniQ family protein</fullName>
    </submittedName>
</protein>
<keyword evidence="3" id="KW-1185">Reference proteome</keyword>
<dbReference type="AlphaFoldDB" id="A0A9X2ELP6"/>
<evidence type="ECO:0000259" key="1">
    <source>
        <dbReference type="Pfam" id="PF06527"/>
    </source>
</evidence>
<sequence>MNKWPIRVPMQIQETISSWLVRLAIGQGCDPLTLTGTIWADWRAWTFDLDRGIPKERIDILLELSDIRKSALKQSALACEISIISSLPLLKHGIWPWLLGIGIRNRRYRGGLQYCPLCFSSDTQPYFRRQWRFAWATNCEKHNVLLLDRCMQCASPVEPHRLSVLHVKQLSFCATCGIDLRKCVPQPNLSGALRFQECARNFINLKQGEIWGRSIDIREWFDACRQFINMIRRVVCQPESKLGRMFTDIGVPFHKIEPEQLNLRLELLSVGCREQLFDCLNTLMSIHINDISNILKYYSITKNSFWSNNYENPSPLHFLNSALSIQNRRYKSRTNRTYGVPKSKIAVLKAWTRLKRRGIVD</sequence>
<comment type="caution">
    <text evidence="2">The sequence shown here is derived from an EMBL/GenBank/DDBJ whole genome shotgun (WGS) entry which is preliminary data.</text>
</comment>
<dbReference type="InterPro" id="IPR009492">
    <property type="entry name" value="TniQ"/>
</dbReference>